<organism evidence="3 4">
    <name type="scientific">Rubroshorea leprosula</name>
    <dbReference type="NCBI Taxonomy" id="152421"/>
    <lineage>
        <taxon>Eukaryota</taxon>
        <taxon>Viridiplantae</taxon>
        <taxon>Streptophyta</taxon>
        <taxon>Embryophyta</taxon>
        <taxon>Tracheophyta</taxon>
        <taxon>Spermatophyta</taxon>
        <taxon>Magnoliopsida</taxon>
        <taxon>eudicotyledons</taxon>
        <taxon>Gunneridae</taxon>
        <taxon>Pentapetalae</taxon>
        <taxon>rosids</taxon>
        <taxon>malvids</taxon>
        <taxon>Malvales</taxon>
        <taxon>Dipterocarpaceae</taxon>
        <taxon>Rubroshorea</taxon>
    </lineage>
</organism>
<keyword evidence="4" id="KW-1185">Reference proteome</keyword>
<evidence type="ECO:0000313" key="4">
    <source>
        <dbReference type="Proteomes" id="UP001054252"/>
    </source>
</evidence>
<dbReference type="AlphaFoldDB" id="A0AAV5LXU8"/>
<dbReference type="SUPFAM" id="SSF53098">
    <property type="entry name" value="Ribonuclease H-like"/>
    <property type="match status" value="1"/>
</dbReference>
<dbReference type="PANTHER" id="PTHR23272">
    <property type="entry name" value="BED FINGER-RELATED"/>
    <property type="match status" value="1"/>
</dbReference>
<evidence type="ECO:0000256" key="1">
    <source>
        <dbReference type="SAM" id="Coils"/>
    </source>
</evidence>
<dbReference type="InterPro" id="IPR012337">
    <property type="entry name" value="RNaseH-like_sf"/>
</dbReference>
<gene>
    <name evidence="3" type="ORF">SLEP1_g49460</name>
</gene>
<dbReference type="Pfam" id="PF05699">
    <property type="entry name" value="Dimer_Tnp_hAT"/>
    <property type="match status" value="1"/>
</dbReference>
<accession>A0AAV5LXU8</accession>
<dbReference type="Proteomes" id="UP001054252">
    <property type="component" value="Unassembled WGS sequence"/>
</dbReference>
<dbReference type="InterPro" id="IPR008906">
    <property type="entry name" value="HATC_C_dom"/>
</dbReference>
<evidence type="ECO:0000313" key="3">
    <source>
        <dbReference type="EMBL" id="GKV41998.1"/>
    </source>
</evidence>
<proteinExistence type="predicted"/>
<name>A0AAV5LXU8_9ROSI</name>
<dbReference type="GO" id="GO:0046983">
    <property type="term" value="F:protein dimerization activity"/>
    <property type="evidence" value="ECO:0007669"/>
    <property type="project" value="InterPro"/>
</dbReference>
<protein>
    <recommendedName>
        <fullName evidence="2">HAT C-terminal dimerisation domain-containing protein</fullName>
    </recommendedName>
</protein>
<dbReference type="EMBL" id="BPVZ01000154">
    <property type="protein sequence ID" value="GKV41998.1"/>
    <property type="molecule type" value="Genomic_DNA"/>
</dbReference>
<feature type="coiled-coil region" evidence="1">
    <location>
        <begin position="129"/>
        <end position="156"/>
    </location>
</feature>
<sequence>MTYRGDVYFVPVLYPFCMIAHEVKPRTGKPREVMMHGVCRASNLSLGRDNLARDLKDENEDIDVLQWWKMNEYRFLVVATMARDVLVVPISTVAYELAFSIGDRILDAFQSSLTPRMAQALICAQDWLKDKAISNMEEDLDKLDSLEKEFDKLHLDSTILE</sequence>
<feature type="domain" description="HAT C-terminal dimerisation" evidence="2">
    <location>
        <begin position="56"/>
        <end position="128"/>
    </location>
</feature>
<reference evidence="3 4" key="1">
    <citation type="journal article" date="2021" name="Commun. Biol.">
        <title>The genome of Shorea leprosula (Dipterocarpaceae) highlights the ecological relevance of drought in aseasonal tropical rainforests.</title>
        <authorList>
            <person name="Ng K.K.S."/>
            <person name="Kobayashi M.J."/>
            <person name="Fawcett J.A."/>
            <person name="Hatakeyama M."/>
            <person name="Paape T."/>
            <person name="Ng C.H."/>
            <person name="Ang C.C."/>
            <person name="Tnah L.H."/>
            <person name="Lee C.T."/>
            <person name="Nishiyama T."/>
            <person name="Sese J."/>
            <person name="O'Brien M.J."/>
            <person name="Copetti D."/>
            <person name="Mohd Noor M.I."/>
            <person name="Ong R.C."/>
            <person name="Putra M."/>
            <person name="Sireger I.Z."/>
            <person name="Indrioko S."/>
            <person name="Kosugi Y."/>
            <person name="Izuno A."/>
            <person name="Isagi Y."/>
            <person name="Lee S.L."/>
            <person name="Shimizu K.K."/>
        </authorList>
    </citation>
    <scope>NUCLEOTIDE SEQUENCE [LARGE SCALE GENOMIC DNA]</scope>
    <source>
        <strain evidence="3">214</strain>
    </source>
</reference>
<keyword evidence="1" id="KW-0175">Coiled coil</keyword>
<dbReference type="PANTHER" id="PTHR23272:SF161">
    <property type="entry name" value="ZINC FINGER BED DOMAIN-CONTAINING PROTEIN RICESLEEPER 1-LIKE"/>
    <property type="match status" value="1"/>
</dbReference>
<comment type="caution">
    <text evidence="3">The sequence shown here is derived from an EMBL/GenBank/DDBJ whole genome shotgun (WGS) entry which is preliminary data.</text>
</comment>
<evidence type="ECO:0000259" key="2">
    <source>
        <dbReference type="Pfam" id="PF05699"/>
    </source>
</evidence>